<keyword evidence="5" id="KW-1185">Reference proteome</keyword>
<dbReference type="PANTHER" id="PTHR42926">
    <property type="match status" value="1"/>
</dbReference>
<evidence type="ECO:0000313" key="5">
    <source>
        <dbReference type="Proteomes" id="UP000198418"/>
    </source>
</evidence>
<feature type="region of interest" description="Disordered" evidence="2">
    <location>
        <begin position="515"/>
        <end position="544"/>
    </location>
</feature>
<protein>
    <submittedName>
        <fullName evidence="4">Circadian clock protein KaiC</fullName>
    </submittedName>
</protein>
<dbReference type="InterPro" id="IPR010624">
    <property type="entry name" value="KaiC_dom"/>
</dbReference>
<dbReference type="GO" id="GO:0005524">
    <property type="term" value="F:ATP binding"/>
    <property type="evidence" value="ECO:0007669"/>
    <property type="project" value="InterPro"/>
</dbReference>
<evidence type="ECO:0000259" key="3">
    <source>
        <dbReference type="PROSITE" id="PS51146"/>
    </source>
</evidence>
<dbReference type="RefSeq" id="WP_088520190.1">
    <property type="nucleotide sequence ID" value="NZ_FYDG01000003.1"/>
</dbReference>
<proteinExistence type="predicted"/>
<dbReference type="SMART" id="SM00382">
    <property type="entry name" value="AAA"/>
    <property type="match status" value="2"/>
</dbReference>
<feature type="compositionally biased region" description="Basic and acidic residues" evidence="2">
    <location>
        <begin position="600"/>
        <end position="614"/>
    </location>
</feature>
<reference evidence="5" key="1">
    <citation type="submission" date="2017-06" db="EMBL/GenBank/DDBJ databases">
        <authorList>
            <person name="Varghese N."/>
            <person name="Submissions S."/>
        </authorList>
    </citation>
    <scope>NUCLEOTIDE SEQUENCE [LARGE SCALE GENOMIC DNA]</scope>
    <source>
        <strain evidence="5">DSM 137</strain>
    </source>
</reference>
<evidence type="ECO:0000313" key="4">
    <source>
        <dbReference type="EMBL" id="SNB68406.1"/>
    </source>
</evidence>
<organism evidence="4 5">
    <name type="scientific">Rhodoblastus acidophilus</name>
    <name type="common">Rhodopseudomonas acidophila</name>
    <dbReference type="NCBI Taxonomy" id="1074"/>
    <lineage>
        <taxon>Bacteria</taxon>
        <taxon>Pseudomonadati</taxon>
        <taxon>Pseudomonadota</taxon>
        <taxon>Alphaproteobacteria</taxon>
        <taxon>Hyphomicrobiales</taxon>
        <taxon>Rhodoblastaceae</taxon>
        <taxon>Rhodoblastus</taxon>
    </lineage>
</organism>
<dbReference type="EMBL" id="FYDG01000003">
    <property type="protein sequence ID" value="SNB68406.1"/>
    <property type="molecule type" value="Genomic_DNA"/>
</dbReference>
<dbReference type="PROSITE" id="PS51146">
    <property type="entry name" value="KAIC"/>
    <property type="match status" value="2"/>
</dbReference>
<evidence type="ECO:0000256" key="1">
    <source>
        <dbReference type="SAM" id="Coils"/>
    </source>
</evidence>
<dbReference type="InterPro" id="IPR051347">
    <property type="entry name" value="Circadian_clock_KaiC-rel"/>
</dbReference>
<dbReference type="InterPro" id="IPR027417">
    <property type="entry name" value="P-loop_NTPase"/>
</dbReference>
<feature type="coiled-coil region" evidence="1">
    <location>
        <begin position="562"/>
        <end position="589"/>
    </location>
</feature>
<accession>A0A212R892</accession>
<keyword evidence="1" id="KW-0175">Coiled coil</keyword>
<dbReference type="InterPro" id="IPR014774">
    <property type="entry name" value="KaiC-like_dom"/>
</dbReference>
<feature type="compositionally biased region" description="Low complexity" evidence="2">
    <location>
        <begin position="515"/>
        <end position="531"/>
    </location>
</feature>
<feature type="domain" description="KaiC" evidence="3">
    <location>
        <begin position="249"/>
        <end position="474"/>
    </location>
</feature>
<dbReference type="Pfam" id="PF06745">
    <property type="entry name" value="ATPase"/>
    <property type="match status" value="2"/>
</dbReference>
<gene>
    <name evidence="4" type="ORF">SAMN06265338_10358</name>
</gene>
<dbReference type="AlphaFoldDB" id="A0A212R892"/>
<dbReference type="SUPFAM" id="SSF52540">
    <property type="entry name" value="P-loop containing nucleoside triphosphate hydrolases"/>
    <property type="match status" value="2"/>
</dbReference>
<feature type="region of interest" description="Disordered" evidence="2">
    <location>
        <begin position="592"/>
        <end position="614"/>
    </location>
</feature>
<dbReference type="NCBIfam" id="NF006799">
    <property type="entry name" value="PRK09302.1"/>
    <property type="match status" value="1"/>
</dbReference>
<dbReference type="InterPro" id="IPR003593">
    <property type="entry name" value="AAA+_ATPase"/>
</dbReference>
<feature type="domain" description="KaiC" evidence="3">
    <location>
        <begin position="9"/>
        <end position="248"/>
    </location>
</feature>
<dbReference type="Gene3D" id="3.40.50.300">
    <property type="entry name" value="P-loop containing nucleotide triphosphate hydrolases"/>
    <property type="match status" value="2"/>
</dbReference>
<name>A0A212R892_RHOAC</name>
<sequence length="614" mass="65117">MNAQAHRLARTPSGIVGFDEITGGGLPTGRCSLVCGAAGAGKTLFGLTFLAEGALRFGEPGVFISFEETEAELAANVASLGYDLEQLRAANQLAVDYVRVERAEIAETGDYDLDGLFLRIGHAIRTAGARRVVLDTPESLFSSFSNAAILRAELRRLFGWLKAQGVTSVITAESGGGELTRHGLEEYVSDCVILLDQRVLDQVATRRLRVVKYRGASHGGDEYPFLIDETGVSVLALASPQLAHDVSTERVRTGAPALDDMLGGEGFWRGSSILLSGEAGTGKTTFAAQFAAAACARGEKAVYFAFEESPQQVARNMRAVGIDLQRWIDAGLLHFVASRPSSSGLETHLARMCREVERFAPDVAVVDPLFKLGGDVGGMLLRLIDYFKGRGVTALLTFAESTAETPDHAGVSSLMDAWLQARMTEAGGERQRGLLIRKARGIAHSHQIRRFELTAQGVRLLPAAPAPRLAAPSAASPARSVVNSVAVPGVAVQGSAVQGSAVQGSAVQVSAVSGSAVPNSAVPSSAVSGAAKDAGREPAADAAEVERRHAAEARKRMIEIRRRELGARIATLQSKLAQSEREADMLFARQQGAEEAAAQFRREAAEAGRHRGRT</sequence>
<dbReference type="PANTHER" id="PTHR42926:SF1">
    <property type="entry name" value="CIRCADIAN CLOCK OSCILLATOR PROTEIN KAIC 1"/>
    <property type="match status" value="1"/>
</dbReference>
<dbReference type="OrthoDB" id="9787927at2"/>
<feature type="compositionally biased region" description="Basic and acidic residues" evidence="2">
    <location>
        <begin position="533"/>
        <end position="544"/>
    </location>
</feature>
<dbReference type="Proteomes" id="UP000198418">
    <property type="component" value="Unassembled WGS sequence"/>
</dbReference>
<evidence type="ECO:0000256" key="2">
    <source>
        <dbReference type="SAM" id="MobiDB-lite"/>
    </source>
</evidence>